<dbReference type="SUPFAM" id="SSF47413">
    <property type="entry name" value="lambda repressor-like DNA-binding domains"/>
    <property type="match status" value="1"/>
</dbReference>
<keyword evidence="2" id="KW-1185">Reference proteome</keyword>
<dbReference type="Proteomes" id="UP000242432">
    <property type="component" value="Unassembled WGS sequence"/>
</dbReference>
<sequence length="46" mass="5197">MNLLLQGEDNVTLETAEKIAKLSGGTEEYWLSLQKAYDEKKALLKI</sequence>
<gene>
    <name evidence="1" type="ORF">SAMN02745213_00306</name>
</gene>
<dbReference type="AlphaFoldDB" id="A0A1T4UZ41"/>
<dbReference type="RefSeq" id="WP_159442989.1">
    <property type="nucleotide sequence ID" value="NZ_FUXX01000003.1"/>
</dbReference>
<accession>A0A1T4UZ41</accession>
<evidence type="ECO:0000313" key="1">
    <source>
        <dbReference type="EMBL" id="SKA57970.1"/>
    </source>
</evidence>
<dbReference type="InterPro" id="IPR010982">
    <property type="entry name" value="Lambda_DNA-bd_dom_sf"/>
</dbReference>
<protein>
    <recommendedName>
        <fullName evidence="3">Addiction module antidote protein, HigA family</fullName>
    </recommendedName>
</protein>
<evidence type="ECO:0008006" key="3">
    <source>
        <dbReference type="Google" id="ProtNLM"/>
    </source>
</evidence>
<evidence type="ECO:0000313" key="2">
    <source>
        <dbReference type="Proteomes" id="UP000242432"/>
    </source>
</evidence>
<proteinExistence type="predicted"/>
<dbReference type="GO" id="GO:0003677">
    <property type="term" value="F:DNA binding"/>
    <property type="evidence" value="ECO:0007669"/>
    <property type="project" value="InterPro"/>
</dbReference>
<name>A0A1T4UZ41_9GAMM</name>
<dbReference type="Gene3D" id="1.10.260.40">
    <property type="entry name" value="lambda repressor-like DNA-binding domains"/>
    <property type="match status" value="1"/>
</dbReference>
<organism evidence="1 2">
    <name type="scientific">Succinivibrio dextrinosolvens DSM 3072</name>
    <dbReference type="NCBI Taxonomy" id="1123324"/>
    <lineage>
        <taxon>Bacteria</taxon>
        <taxon>Pseudomonadati</taxon>
        <taxon>Pseudomonadota</taxon>
        <taxon>Gammaproteobacteria</taxon>
        <taxon>Aeromonadales</taxon>
        <taxon>Succinivibrionaceae</taxon>
        <taxon>Succinivibrio</taxon>
    </lineage>
</organism>
<dbReference type="EMBL" id="FUXX01000003">
    <property type="protein sequence ID" value="SKA57970.1"/>
    <property type="molecule type" value="Genomic_DNA"/>
</dbReference>
<reference evidence="2" key="1">
    <citation type="submission" date="2017-02" db="EMBL/GenBank/DDBJ databases">
        <authorList>
            <person name="Varghese N."/>
            <person name="Submissions S."/>
        </authorList>
    </citation>
    <scope>NUCLEOTIDE SEQUENCE [LARGE SCALE GENOMIC DNA]</scope>
    <source>
        <strain evidence="2">DSM 3072</strain>
    </source>
</reference>